<dbReference type="Gene3D" id="3.30.70.270">
    <property type="match status" value="1"/>
</dbReference>
<dbReference type="InterPro" id="IPR052155">
    <property type="entry name" value="Biofilm_reg_signaling"/>
</dbReference>
<dbReference type="Proteomes" id="UP001141619">
    <property type="component" value="Unassembled WGS sequence"/>
</dbReference>
<organism evidence="3 4">
    <name type="scientific">Govanella unica</name>
    <dbReference type="NCBI Taxonomy" id="2975056"/>
    <lineage>
        <taxon>Bacteria</taxon>
        <taxon>Pseudomonadati</taxon>
        <taxon>Pseudomonadota</taxon>
        <taxon>Alphaproteobacteria</taxon>
        <taxon>Emcibacterales</taxon>
        <taxon>Govanellaceae</taxon>
        <taxon>Govanella</taxon>
    </lineage>
</organism>
<dbReference type="GO" id="GO:0006355">
    <property type="term" value="P:regulation of DNA-templated transcription"/>
    <property type="evidence" value="ECO:0007669"/>
    <property type="project" value="InterPro"/>
</dbReference>
<dbReference type="Pfam" id="PF00989">
    <property type="entry name" value="PAS"/>
    <property type="match status" value="1"/>
</dbReference>
<dbReference type="CDD" id="cd01949">
    <property type="entry name" value="GGDEF"/>
    <property type="match status" value="1"/>
</dbReference>
<reference evidence="3" key="1">
    <citation type="submission" date="2022-08" db="EMBL/GenBank/DDBJ databases">
        <authorList>
            <person name="Vandamme P."/>
            <person name="Hettiarachchi A."/>
            <person name="Peeters C."/>
            <person name="Cnockaert M."/>
            <person name="Carlier A."/>
        </authorList>
    </citation>
    <scope>NUCLEOTIDE SEQUENCE</scope>
    <source>
        <strain evidence="3">LMG 31809</strain>
    </source>
</reference>
<dbReference type="InterPro" id="IPR029787">
    <property type="entry name" value="Nucleotide_cyclase"/>
</dbReference>
<dbReference type="SUPFAM" id="SSF55073">
    <property type="entry name" value="Nucleotide cyclase"/>
    <property type="match status" value="1"/>
</dbReference>
<feature type="domain" description="PAC" evidence="1">
    <location>
        <begin position="192"/>
        <end position="244"/>
    </location>
</feature>
<proteinExistence type="predicted"/>
<dbReference type="InterPro" id="IPR000014">
    <property type="entry name" value="PAS"/>
</dbReference>
<keyword evidence="4" id="KW-1185">Reference proteome</keyword>
<dbReference type="Pfam" id="PF00990">
    <property type="entry name" value="GGDEF"/>
    <property type="match status" value="1"/>
</dbReference>
<feature type="domain" description="GGDEF" evidence="2">
    <location>
        <begin position="423"/>
        <end position="557"/>
    </location>
</feature>
<accession>A0A9X3Z6D1</accession>
<dbReference type="PROSITE" id="PS50113">
    <property type="entry name" value="PAC"/>
    <property type="match status" value="1"/>
</dbReference>
<dbReference type="Gene3D" id="3.30.450.20">
    <property type="entry name" value="PAS domain"/>
    <property type="match status" value="1"/>
</dbReference>
<gene>
    <name evidence="3" type="ORF">NYP16_03105</name>
</gene>
<dbReference type="NCBIfam" id="TIGR00254">
    <property type="entry name" value="GGDEF"/>
    <property type="match status" value="1"/>
</dbReference>
<dbReference type="SUPFAM" id="SSF55785">
    <property type="entry name" value="PYP-like sensor domain (PAS domain)"/>
    <property type="match status" value="1"/>
</dbReference>
<dbReference type="NCBIfam" id="TIGR00229">
    <property type="entry name" value="sensory_box"/>
    <property type="match status" value="1"/>
</dbReference>
<dbReference type="InterPro" id="IPR000700">
    <property type="entry name" value="PAS-assoc_C"/>
</dbReference>
<dbReference type="InterPro" id="IPR000160">
    <property type="entry name" value="GGDEF_dom"/>
</dbReference>
<dbReference type="EMBL" id="JANWOI010000001">
    <property type="protein sequence ID" value="MDA5192947.1"/>
    <property type="molecule type" value="Genomic_DNA"/>
</dbReference>
<dbReference type="SMART" id="SM00267">
    <property type="entry name" value="GGDEF"/>
    <property type="match status" value="1"/>
</dbReference>
<evidence type="ECO:0000313" key="3">
    <source>
        <dbReference type="EMBL" id="MDA5192947.1"/>
    </source>
</evidence>
<dbReference type="PANTHER" id="PTHR44757:SF2">
    <property type="entry name" value="BIOFILM ARCHITECTURE MAINTENANCE PROTEIN MBAA"/>
    <property type="match status" value="1"/>
</dbReference>
<name>A0A9X3Z6D1_9PROT</name>
<comment type="caution">
    <text evidence="3">The sequence shown here is derived from an EMBL/GenBank/DDBJ whole genome shotgun (WGS) entry which is preliminary data.</text>
</comment>
<dbReference type="PANTHER" id="PTHR44757">
    <property type="entry name" value="DIGUANYLATE CYCLASE DGCP"/>
    <property type="match status" value="1"/>
</dbReference>
<dbReference type="CDD" id="cd00130">
    <property type="entry name" value="PAS"/>
    <property type="match status" value="1"/>
</dbReference>
<dbReference type="InterPro" id="IPR043128">
    <property type="entry name" value="Rev_trsase/Diguanyl_cyclase"/>
</dbReference>
<dbReference type="RefSeq" id="WP_274942648.1">
    <property type="nucleotide sequence ID" value="NZ_JANWOI010000001.1"/>
</dbReference>
<reference evidence="3" key="2">
    <citation type="journal article" date="2023" name="Syst. Appl. Microbiol.">
        <title>Govania unica gen. nov., sp. nov., a rare biosphere bacterium that represents a novel family in the class Alphaproteobacteria.</title>
        <authorList>
            <person name="Vandamme P."/>
            <person name="Peeters C."/>
            <person name="Hettiarachchi A."/>
            <person name="Cnockaert M."/>
            <person name="Carlier A."/>
        </authorList>
    </citation>
    <scope>NUCLEOTIDE SEQUENCE</scope>
    <source>
        <strain evidence="3">LMG 31809</strain>
    </source>
</reference>
<dbReference type="InterPro" id="IPR035965">
    <property type="entry name" value="PAS-like_dom_sf"/>
</dbReference>
<evidence type="ECO:0000313" key="4">
    <source>
        <dbReference type="Proteomes" id="UP001141619"/>
    </source>
</evidence>
<dbReference type="PROSITE" id="PS50887">
    <property type="entry name" value="GGDEF"/>
    <property type="match status" value="1"/>
</dbReference>
<protein>
    <submittedName>
        <fullName evidence="3">Sensor domain-containing diguanylate cyclase</fullName>
    </submittedName>
</protein>
<evidence type="ECO:0000259" key="2">
    <source>
        <dbReference type="PROSITE" id="PS50887"/>
    </source>
</evidence>
<dbReference type="InterPro" id="IPR013767">
    <property type="entry name" value="PAS_fold"/>
</dbReference>
<evidence type="ECO:0000259" key="1">
    <source>
        <dbReference type="PROSITE" id="PS50113"/>
    </source>
</evidence>
<sequence>MRSAVTGAEDLPKMDVWAGLAHASLDRFPGPALLIASDGRQVEANVHADVLSDALADRQSSLAALVERCKTSGAPTLQKLTINSKSGTRQFDIQALPVTLPDQLGVLLFGREVTLEHNLTNALVESRQMFKDLLTCSADFAWETDAQGIFRYVSPRGAFGYPAHELTGRPARSYLSEPDATRSPFSTQSRIESTTITIRRNDGGRATVHLAATPILNQKGDWLGARGICRDMTMSQYQDTAYIRLQARHQLITDLTALTRDLAENERILSTSAAVIASAMAANCWLLRREDNHLVADGDIGNSQIESLIESLTRDLGNDRLRRQSPIIEDLDGQPVVIAMTRLHGQINGALIVLRAPEHTFDDHDLTLLDEAAELLSLTIAQVENQTVIERLTTLDSLTGLLNQRSFLDFVATRITHQRRTGALSSLLLLEIDHFETLQDRHSPLTGDSVLRQIGDMLQQRSRAGDAIARLGGCRFALWLEDTATEGAVHKARHIIRSCEDITAGRVTGLSPVSVSVGIVGAEPRPGTSLNGLMEAAEAALRHATRKGPGNFALGAVIPADY</sequence>
<dbReference type="AlphaFoldDB" id="A0A9X3Z6D1"/>